<evidence type="ECO:0000313" key="3">
    <source>
        <dbReference type="EMBL" id="KXA90516.1"/>
    </source>
</evidence>
<keyword evidence="1" id="KW-0812">Transmembrane</keyword>
<keyword evidence="1" id="KW-0472">Membrane</keyword>
<name>A0A133U8Q2_9EURY</name>
<keyword evidence="4" id="KW-1185">Reference proteome</keyword>
<reference evidence="3 4" key="1">
    <citation type="journal article" date="2016" name="Sci. Rep.">
        <title>Metabolic traits of an uncultured archaeal lineage -MSBL1- from brine pools of the Red Sea.</title>
        <authorList>
            <person name="Mwirichia R."/>
            <person name="Alam I."/>
            <person name="Rashid M."/>
            <person name="Vinu M."/>
            <person name="Ba-Alawi W."/>
            <person name="Anthony Kamau A."/>
            <person name="Kamanda Ngugi D."/>
            <person name="Goker M."/>
            <person name="Klenk H.P."/>
            <person name="Bajic V."/>
            <person name="Stingl U."/>
        </authorList>
    </citation>
    <scope>NUCLEOTIDE SEQUENCE [LARGE SCALE GENOMIC DNA]</scope>
    <source>
        <strain evidence="3">SCGC-AAA259D14</strain>
    </source>
</reference>
<gene>
    <name evidence="3" type="ORF">AKJ62_00680</name>
</gene>
<evidence type="ECO:0000259" key="2">
    <source>
        <dbReference type="Pfam" id="PF09834"/>
    </source>
</evidence>
<dbReference type="Proteomes" id="UP000070589">
    <property type="component" value="Unassembled WGS sequence"/>
</dbReference>
<feature type="transmembrane region" description="Helical" evidence="1">
    <location>
        <begin position="34"/>
        <end position="52"/>
    </location>
</feature>
<proteinExistence type="predicted"/>
<feature type="domain" description="DUF2061" evidence="2">
    <location>
        <begin position="8"/>
        <end position="58"/>
    </location>
</feature>
<dbReference type="Pfam" id="PF09834">
    <property type="entry name" value="DUF2061"/>
    <property type="match status" value="1"/>
</dbReference>
<dbReference type="AlphaFoldDB" id="A0A133U8Q2"/>
<keyword evidence="1" id="KW-1133">Transmembrane helix</keyword>
<evidence type="ECO:0000313" key="4">
    <source>
        <dbReference type="Proteomes" id="UP000070589"/>
    </source>
</evidence>
<evidence type="ECO:0000256" key="1">
    <source>
        <dbReference type="SAM" id="Phobius"/>
    </source>
</evidence>
<dbReference type="EMBL" id="LHXL01000004">
    <property type="protein sequence ID" value="KXA90516.1"/>
    <property type="molecule type" value="Genomic_DNA"/>
</dbReference>
<comment type="caution">
    <text evidence="3">The sequence shown here is derived from an EMBL/GenBank/DDBJ whole genome shotgun (WGS) entry which is preliminary data.</text>
</comment>
<accession>A0A133U8Q2</accession>
<organism evidence="3 4">
    <name type="scientific">candidate division MSBL1 archaeon SCGC-AAA259D14</name>
    <dbReference type="NCBI Taxonomy" id="1698261"/>
    <lineage>
        <taxon>Archaea</taxon>
        <taxon>Methanobacteriati</taxon>
        <taxon>Methanobacteriota</taxon>
        <taxon>candidate division MSBL1</taxon>
    </lineage>
</organism>
<protein>
    <recommendedName>
        <fullName evidence="2">DUF2061 domain-containing protein</fullName>
    </recommendedName>
</protein>
<dbReference type="InterPro" id="IPR018638">
    <property type="entry name" value="DUF2061_membrane"/>
</dbReference>
<sequence>MALEKEFLKSLSWRAHASATTLVVSYIFTGKLKIAGGIAIVLMIIKILLFVYHEKLWKDWVYSPSK</sequence>